<reference evidence="1" key="1">
    <citation type="submission" date="2018-06" db="EMBL/GenBank/DDBJ databases">
        <authorList>
            <consortium name="Pathogen Informatics"/>
            <person name="Doyle S."/>
        </authorList>
    </citation>
    <scope>NUCLEOTIDE SEQUENCE [LARGE SCALE GENOMIC DNA]</scope>
    <source>
        <strain evidence="1">NCTC13765</strain>
    </source>
</reference>
<dbReference type="GO" id="GO:0004034">
    <property type="term" value="F:aldose 1-epimerase activity"/>
    <property type="evidence" value="ECO:0007669"/>
    <property type="project" value="UniProtKB-EC"/>
</dbReference>
<dbReference type="SUPFAM" id="SSF74650">
    <property type="entry name" value="Galactose mutarotase-like"/>
    <property type="match status" value="1"/>
</dbReference>
<dbReference type="InterPro" id="IPR008183">
    <property type="entry name" value="Aldose_1/G6P_1-epimerase"/>
</dbReference>
<dbReference type="Pfam" id="PF01263">
    <property type="entry name" value="Aldose_epim"/>
    <property type="match status" value="1"/>
</dbReference>
<dbReference type="Proteomes" id="UP000254634">
    <property type="component" value="Unassembled WGS sequence"/>
</dbReference>
<name>A0A380KSA2_9STRE</name>
<dbReference type="AlphaFoldDB" id="A0A380KSA2"/>
<dbReference type="Gene3D" id="2.70.98.10">
    <property type="match status" value="1"/>
</dbReference>
<sequence>MKAYHTEIFGNFKGQDILRYTFENETGYRLSVMNYGATILEYATPDKEGKIENILLAFDSF</sequence>
<dbReference type="InterPro" id="IPR014718">
    <property type="entry name" value="GH-type_carb-bd"/>
</dbReference>
<dbReference type="GO" id="GO:0030246">
    <property type="term" value="F:carbohydrate binding"/>
    <property type="evidence" value="ECO:0007669"/>
    <property type="project" value="InterPro"/>
</dbReference>
<keyword evidence="1" id="KW-0413">Isomerase</keyword>
<keyword evidence="2" id="KW-1185">Reference proteome</keyword>
<dbReference type="GO" id="GO:0005975">
    <property type="term" value="P:carbohydrate metabolic process"/>
    <property type="evidence" value="ECO:0007669"/>
    <property type="project" value="InterPro"/>
</dbReference>
<organism evidence="1 2">
    <name type="scientific">Streptococcus massiliensis</name>
    <dbReference type="NCBI Taxonomy" id="313439"/>
    <lineage>
        <taxon>Bacteria</taxon>
        <taxon>Bacillati</taxon>
        <taxon>Bacillota</taxon>
        <taxon>Bacilli</taxon>
        <taxon>Lactobacillales</taxon>
        <taxon>Streptococcaceae</taxon>
        <taxon>Streptococcus</taxon>
    </lineage>
</organism>
<evidence type="ECO:0000313" key="2">
    <source>
        <dbReference type="Proteomes" id="UP000254634"/>
    </source>
</evidence>
<accession>A0A380KSA2</accession>
<dbReference type="EC" id="5.1.3.3" evidence="1"/>
<protein>
    <submittedName>
        <fullName evidence="1">Aldose 1-epimerase</fullName>
        <ecNumber evidence="1">5.1.3.3</ecNumber>
    </submittedName>
</protein>
<dbReference type="InterPro" id="IPR011013">
    <property type="entry name" value="Gal_mutarotase_sf_dom"/>
</dbReference>
<gene>
    <name evidence="1" type="primary">galM_2</name>
    <name evidence="1" type="ORF">NCTC13765_00055</name>
</gene>
<evidence type="ECO:0000313" key="1">
    <source>
        <dbReference type="EMBL" id="SUN72186.1"/>
    </source>
</evidence>
<dbReference type="EMBL" id="UHFR01000003">
    <property type="protein sequence ID" value="SUN72186.1"/>
    <property type="molecule type" value="Genomic_DNA"/>
</dbReference>
<proteinExistence type="predicted"/>